<dbReference type="Gene3D" id="3.40.720.10">
    <property type="entry name" value="Alkaline Phosphatase, subunit A"/>
    <property type="match status" value="2"/>
</dbReference>
<keyword evidence="2" id="KW-0843">Virulence</keyword>
<comment type="caution">
    <text evidence="3">The sequence shown here is derived from an EMBL/GenBank/DDBJ whole genome shotgun (WGS) entry which is preliminary data.</text>
</comment>
<proteinExistence type="predicted"/>
<keyword evidence="1" id="KW-0378">Hydrolase</keyword>
<evidence type="ECO:0008006" key="5">
    <source>
        <dbReference type="Google" id="ProtNLM"/>
    </source>
</evidence>
<accession>A0ABP8E5W6</accession>
<protein>
    <recommendedName>
        <fullName evidence="5">Phospholipase C</fullName>
    </recommendedName>
</protein>
<name>A0ABP8E5W6_9MICO</name>
<evidence type="ECO:0000256" key="2">
    <source>
        <dbReference type="ARBA" id="ARBA00023026"/>
    </source>
</evidence>
<dbReference type="InterPro" id="IPR017850">
    <property type="entry name" value="Alkaline_phosphatase_core_sf"/>
</dbReference>
<dbReference type="InterPro" id="IPR007312">
    <property type="entry name" value="Phosphoesterase"/>
</dbReference>
<dbReference type="PANTHER" id="PTHR31956">
    <property type="entry name" value="NON-SPECIFIC PHOSPHOLIPASE C4-RELATED"/>
    <property type="match status" value="1"/>
</dbReference>
<evidence type="ECO:0000313" key="4">
    <source>
        <dbReference type="Proteomes" id="UP001501594"/>
    </source>
</evidence>
<evidence type="ECO:0000313" key="3">
    <source>
        <dbReference type="EMBL" id="GAA4267385.1"/>
    </source>
</evidence>
<dbReference type="Proteomes" id="UP001501594">
    <property type="component" value="Unassembled WGS sequence"/>
</dbReference>
<keyword evidence="4" id="KW-1185">Reference proteome</keyword>
<dbReference type="EMBL" id="BAABAU010000004">
    <property type="protein sequence ID" value="GAA4267385.1"/>
    <property type="molecule type" value="Genomic_DNA"/>
</dbReference>
<dbReference type="Pfam" id="PF04185">
    <property type="entry name" value="Phosphoesterase"/>
    <property type="match status" value="1"/>
</dbReference>
<organism evidence="3 4">
    <name type="scientific">Frondihabitans peucedani</name>
    <dbReference type="NCBI Taxonomy" id="598626"/>
    <lineage>
        <taxon>Bacteria</taxon>
        <taxon>Bacillati</taxon>
        <taxon>Actinomycetota</taxon>
        <taxon>Actinomycetes</taxon>
        <taxon>Micrococcales</taxon>
        <taxon>Microbacteriaceae</taxon>
        <taxon>Frondihabitans</taxon>
    </lineage>
</organism>
<dbReference type="PANTHER" id="PTHR31956:SF1">
    <property type="entry name" value="NON-SPECIFIC PHOSPHOLIPASE C1"/>
    <property type="match status" value="1"/>
</dbReference>
<evidence type="ECO:0000256" key="1">
    <source>
        <dbReference type="ARBA" id="ARBA00022801"/>
    </source>
</evidence>
<sequence length="459" mass="49061">MAGLFQSPSSNTAPDGTVVEAYRYGGTRSERLVRPTTNAGEDLRHADRQLFGSGPARGLPPMSGFVADYIDNYRSIHGRDPSPEAYRQVMGGFPSDTLPVLSTLARSFGVFDHWFGSVPSDTFCNRSFVHAATSHGYVTNAGHGGYRKWLDAPAVPTLFNRLEDRGLPWRVYYDETQAVSLTGILTAPSLEAYWQSNFRNMAQFSADAEAGCLPSYSFIEPRMIFNRNSMHPARASSPTRSGIPDPSGRAVTDMLAGEALVAEVYEAIRTSASPNGSNAGNTALIITFDESGGLFDHVPPPAAPPPGDGSEPGEWGFLFDRLGARVPAIIVSAWTDAGSVMNETLDHTAIIATVSARHGLAPLTDRDAAASTLATAITLSSPRPASDWPVLPVPRVPRAPVPSRAPARHPQTATSLGILGLVLARFEPGEPLPTSTSAAFDTLIDRGTGLFGTRDLERL</sequence>
<reference evidence="4" key="1">
    <citation type="journal article" date="2019" name="Int. J. Syst. Evol. Microbiol.">
        <title>The Global Catalogue of Microorganisms (GCM) 10K type strain sequencing project: providing services to taxonomists for standard genome sequencing and annotation.</title>
        <authorList>
            <consortium name="The Broad Institute Genomics Platform"/>
            <consortium name="The Broad Institute Genome Sequencing Center for Infectious Disease"/>
            <person name="Wu L."/>
            <person name="Ma J."/>
        </authorList>
    </citation>
    <scope>NUCLEOTIDE SEQUENCE [LARGE SCALE GENOMIC DNA]</scope>
    <source>
        <strain evidence="4">JCM 17442</strain>
    </source>
</reference>
<gene>
    <name evidence="3" type="ORF">GCM10022256_29970</name>
</gene>